<dbReference type="InterPro" id="IPR051052">
    <property type="entry name" value="Diverse_substrate_MTase"/>
</dbReference>
<evidence type="ECO:0000256" key="2">
    <source>
        <dbReference type="ARBA" id="ARBA00022603"/>
    </source>
</evidence>
<evidence type="ECO:0000313" key="6">
    <source>
        <dbReference type="Proteomes" id="UP000823904"/>
    </source>
</evidence>
<dbReference type="PANTHER" id="PTHR44942">
    <property type="entry name" value="METHYLTRANSF_11 DOMAIN-CONTAINING PROTEIN"/>
    <property type="match status" value="1"/>
</dbReference>
<dbReference type="EMBL" id="DWWD01000022">
    <property type="protein sequence ID" value="HJC50025.1"/>
    <property type="molecule type" value="Genomic_DNA"/>
</dbReference>
<dbReference type="Proteomes" id="UP000823904">
    <property type="component" value="Unassembled WGS sequence"/>
</dbReference>
<protein>
    <submittedName>
        <fullName evidence="5">Class I SAM-dependent methyltransferase</fullName>
    </submittedName>
</protein>
<dbReference type="AlphaFoldDB" id="A0A9D2T9I0"/>
<evidence type="ECO:0000256" key="3">
    <source>
        <dbReference type="ARBA" id="ARBA00022679"/>
    </source>
</evidence>
<name>A0A9D2T9I0_9FIRM</name>
<evidence type="ECO:0000256" key="1">
    <source>
        <dbReference type="ARBA" id="ARBA00008361"/>
    </source>
</evidence>
<reference evidence="5" key="2">
    <citation type="submission" date="2021-04" db="EMBL/GenBank/DDBJ databases">
        <authorList>
            <person name="Gilroy R."/>
        </authorList>
    </citation>
    <scope>NUCLEOTIDE SEQUENCE</scope>
    <source>
        <strain evidence="5">ChiSjej3B21-8574</strain>
    </source>
</reference>
<dbReference type="InterPro" id="IPR013216">
    <property type="entry name" value="Methyltransf_11"/>
</dbReference>
<accession>A0A9D2T9I0</accession>
<keyword evidence="2 5" id="KW-0489">Methyltransferase</keyword>
<dbReference type="InterPro" id="IPR029063">
    <property type="entry name" value="SAM-dependent_MTases_sf"/>
</dbReference>
<sequence length="261" mass="30297">MNITNKKIDEGKPFDWGRTSLDYAKYRDIYPQLFYDKIISRGLCITGQKVLDLGTGTGVLPRNLYRYGAKWTAVDISENQIEQAEILSKDMEIDYYAVSAENICFQDQYFDVITACQCFWYFDHQQVMPELFRVLKDGGSILVLYMAWLPFEDKIAGASEKLVLKYNPKWSGAGEKVHPINIPACYGERFELVYHDEYRLKVPFTRESWNGRMKACRGIGASLTEKEIAMWEQEHRELLNRIAPEKFDILHYGALAELRKG</sequence>
<proteinExistence type="inferred from homology"/>
<organism evidence="5 6">
    <name type="scientific">Candidatus Anaerostipes avistercoris</name>
    <dbReference type="NCBI Taxonomy" id="2838462"/>
    <lineage>
        <taxon>Bacteria</taxon>
        <taxon>Bacillati</taxon>
        <taxon>Bacillota</taxon>
        <taxon>Clostridia</taxon>
        <taxon>Lachnospirales</taxon>
        <taxon>Lachnospiraceae</taxon>
        <taxon>Anaerostipes</taxon>
    </lineage>
</organism>
<dbReference type="SUPFAM" id="SSF53335">
    <property type="entry name" value="S-adenosyl-L-methionine-dependent methyltransferases"/>
    <property type="match status" value="1"/>
</dbReference>
<feature type="domain" description="Methyltransferase type 11" evidence="4">
    <location>
        <begin position="51"/>
        <end position="142"/>
    </location>
</feature>
<dbReference type="Gene3D" id="3.40.50.150">
    <property type="entry name" value="Vaccinia Virus protein VP39"/>
    <property type="match status" value="1"/>
</dbReference>
<evidence type="ECO:0000313" key="5">
    <source>
        <dbReference type="EMBL" id="HJC50025.1"/>
    </source>
</evidence>
<dbReference type="GO" id="GO:0008757">
    <property type="term" value="F:S-adenosylmethionine-dependent methyltransferase activity"/>
    <property type="evidence" value="ECO:0007669"/>
    <property type="project" value="InterPro"/>
</dbReference>
<gene>
    <name evidence="5" type="ORF">H9754_05505</name>
</gene>
<dbReference type="GO" id="GO:0032259">
    <property type="term" value="P:methylation"/>
    <property type="evidence" value="ECO:0007669"/>
    <property type="project" value="UniProtKB-KW"/>
</dbReference>
<reference evidence="5" key="1">
    <citation type="journal article" date="2021" name="PeerJ">
        <title>Extensive microbial diversity within the chicken gut microbiome revealed by metagenomics and culture.</title>
        <authorList>
            <person name="Gilroy R."/>
            <person name="Ravi A."/>
            <person name="Getino M."/>
            <person name="Pursley I."/>
            <person name="Horton D.L."/>
            <person name="Alikhan N.F."/>
            <person name="Baker D."/>
            <person name="Gharbi K."/>
            <person name="Hall N."/>
            <person name="Watson M."/>
            <person name="Adriaenssens E.M."/>
            <person name="Foster-Nyarko E."/>
            <person name="Jarju S."/>
            <person name="Secka A."/>
            <person name="Antonio M."/>
            <person name="Oren A."/>
            <person name="Chaudhuri R.R."/>
            <person name="La Ragione R."/>
            <person name="Hildebrand F."/>
            <person name="Pallen M.J."/>
        </authorList>
    </citation>
    <scope>NUCLEOTIDE SEQUENCE</scope>
    <source>
        <strain evidence="5">ChiSjej3B21-8574</strain>
    </source>
</reference>
<evidence type="ECO:0000259" key="4">
    <source>
        <dbReference type="Pfam" id="PF08241"/>
    </source>
</evidence>
<dbReference type="CDD" id="cd02440">
    <property type="entry name" value="AdoMet_MTases"/>
    <property type="match status" value="1"/>
</dbReference>
<keyword evidence="3" id="KW-0808">Transferase</keyword>
<comment type="similarity">
    <text evidence="1">Belongs to the methyltransferase superfamily.</text>
</comment>
<dbReference type="PANTHER" id="PTHR44942:SF4">
    <property type="entry name" value="METHYLTRANSFERASE TYPE 11 DOMAIN-CONTAINING PROTEIN"/>
    <property type="match status" value="1"/>
</dbReference>
<comment type="caution">
    <text evidence="5">The sequence shown here is derived from an EMBL/GenBank/DDBJ whole genome shotgun (WGS) entry which is preliminary data.</text>
</comment>
<dbReference type="Pfam" id="PF08241">
    <property type="entry name" value="Methyltransf_11"/>
    <property type="match status" value="1"/>
</dbReference>